<dbReference type="InterPro" id="IPR026444">
    <property type="entry name" value="Secre_tail"/>
</dbReference>
<evidence type="ECO:0000256" key="2">
    <source>
        <dbReference type="SAM" id="SignalP"/>
    </source>
</evidence>
<dbReference type="AlphaFoldDB" id="A0A7Y8Y4U0"/>
<comment type="caution">
    <text evidence="4">The sequence shown here is derived from an EMBL/GenBank/DDBJ whole genome shotgun (WGS) entry which is preliminary data.</text>
</comment>
<evidence type="ECO:0000313" key="5">
    <source>
        <dbReference type="Proteomes" id="UP000535020"/>
    </source>
</evidence>
<dbReference type="PROSITE" id="PS51841">
    <property type="entry name" value="LTD"/>
    <property type="match status" value="1"/>
</dbReference>
<keyword evidence="1 2" id="KW-0732">Signal</keyword>
<dbReference type="InterPro" id="IPR003961">
    <property type="entry name" value="FN3_dom"/>
</dbReference>
<sequence>MNPILRKSMLGTMTAFLAMVSANLRAQAPNAPTALDASPVGATTFTANWSAVPGATSYKLDVSTSPTFSVPSTPTDLIISEYVEGSSGYKAIEIYNGTGAGVNIAAYSLRRGINGPLSTVAPTGTILPNNSTWVIAYAPGIAPDLQAVANQTTSFGMMNLDGNTAIYLRKTIPNSGGVIELVDSFGVSGEAIPWGVDVTLRRKASVIQPTLNYVTGDADVYATNDISGLGSHTMNNFAPSFVPGYEDLTVNGTSQVVSGLTAETDYYYRVRAFDANGTSINSNVIHVKTLPTINYVTQVMAAQCGGELASINSYIAATQLPNITGYRFEVTDTETSAVQTIDRTQNYFSMRMLDSYQYSKTYSVRVMVQYSGVWVGYYGPTCTVSTPEVLGPGKAATINPSQCGGVLPTIATLISTTSLPAVTGYRFRVTNLSDPSAPNQVQIIDRGHLHWFSLTMLPRFNYGTTYSVEVAIRTTDDYSPYSNACEVTAPAVPSLVDCGGSVENGSSFVSVASKDRVDMYRFTIRNVETDETSVIDNELNWFRFNNLPNYVPGALYEVEVSVMVSGYYSLPGIACQITAPGAARQAFEKNALENDFAEAAGFEATAYPNPFSDSFGINVSTQAGSGFDIKVYDMTGRLIEDRKISADAIQTFTFGEKYPTGVYSVILNQANNVKVLRVVKR</sequence>
<keyword evidence="5" id="KW-1185">Reference proteome</keyword>
<dbReference type="CDD" id="cd00063">
    <property type="entry name" value="FN3"/>
    <property type="match status" value="1"/>
</dbReference>
<evidence type="ECO:0000313" key="4">
    <source>
        <dbReference type="EMBL" id="NYA72385.1"/>
    </source>
</evidence>
<feature type="domain" description="LTD" evidence="3">
    <location>
        <begin position="64"/>
        <end position="189"/>
    </location>
</feature>
<feature type="signal peptide" evidence="2">
    <location>
        <begin position="1"/>
        <end position="26"/>
    </location>
</feature>
<protein>
    <submittedName>
        <fullName evidence="4">Lamin tail domain-containing protein</fullName>
    </submittedName>
</protein>
<dbReference type="Gene3D" id="2.60.40.10">
    <property type="entry name" value="Immunoglobulins"/>
    <property type="match status" value="2"/>
</dbReference>
<dbReference type="InterPro" id="IPR013783">
    <property type="entry name" value="Ig-like_fold"/>
</dbReference>
<evidence type="ECO:0000259" key="3">
    <source>
        <dbReference type="PROSITE" id="PS51841"/>
    </source>
</evidence>
<dbReference type="Pfam" id="PF18962">
    <property type="entry name" value="Por_Secre_tail"/>
    <property type="match status" value="1"/>
</dbReference>
<dbReference type="Pfam" id="PF00932">
    <property type="entry name" value="LTD"/>
    <property type="match status" value="1"/>
</dbReference>
<dbReference type="SUPFAM" id="SSF49265">
    <property type="entry name" value="Fibronectin type III"/>
    <property type="match status" value="2"/>
</dbReference>
<reference evidence="4 5" key="1">
    <citation type="submission" date="2020-07" db="EMBL/GenBank/DDBJ databases">
        <authorList>
            <person name="Sun Q."/>
        </authorList>
    </citation>
    <scope>NUCLEOTIDE SEQUENCE [LARGE SCALE GENOMIC DNA]</scope>
    <source>
        <strain evidence="4 5">MAH-1</strain>
    </source>
</reference>
<proteinExistence type="predicted"/>
<name>A0A7Y8Y4U0_9FLAO</name>
<dbReference type="InterPro" id="IPR036116">
    <property type="entry name" value="FN3_sf"/>
</dbReference>
<evidence type="ECO:0000256" key="1">
    <source>
        <dbReference type="ARBA" id="ARBA00022729"/>
    </source>
</evidence>
<dbReference type="SMART" id="SM00060">
    <property type="entry name" value="FN3"/>
    <property type="match status" value="1"/>
</dbReference>
<organism evidence="4 5">
    <name type="scientific">Flavobacterium agri</name>
    <dbReference type="NCBI Taxonomy" id="2743471"/>
    <lineage>
        <taxon>Bacteria</taxon>
        <taxon>Pseudomonadati</taxon>
        <taxon>Bacteroidota</taxon>
        <taxon>Flavobacteriia</taxon>
        <taxon>Flavobacteriales</taxon>
        <taxon>Flavobacteriaceae</taxon>
        <taxon>Flavobacterium</taxon>
    </lineage>
</organism>
<dbReference type="RefSeq" id="WP_176007195.1">
    <property type="nucleotide sequence ID" value="NZ_JABWMI010000020.1"/>
</dbReference>
<gene>
    <name evidence="4" type="ORF">HZF10_15755</name>
</gene>
<accession>A0A7Y8Y4U0</accession>
<dbReference type="InterPro" id="IPR001322">
    <property type="entry name" value="Lamin_tail_dom"/>
</dbReference>
<dbReference type="Proteomes" id="UP000535020">
    <property type="component" value="Unassembled WGS sequence"/>
</dbReference>
<dbReference type="EMBL" id="JACBJI010000008">
    <property type="protein sequence ID" value="NYA72385.1"/>
    <property type="molecule type" value="Genomic_DNA"/>
</dbReference>
<feature type="chain" id="PRO_5031234791" evidence="2">
    <location>
        <begin position="27"/>
        <end position="681"/>
    </location>
</feature>
<dbReference type="NCBIfam" id="TIGR04183">
    <property type="entry name" value="Por_Secre_tail"/>
    <property type="match status" value="1"/>
</dbReference>